<evidence type="ECO:0000256" key="1">
    <source>
        <dbReference type="ARBA" id="ARBA00004370"/>
    </source>
</evidence>
<evidence type="ECO:0000256" key="3">
    <source>
        <dbReference type="ARBA" id="ARBA00023136"/>
    </source>
</evidence>
<dbReference type="Pfam" id="PF03717">
    <property type="entry name" value="PBP_dimer"/>
    <property type="match status" value="1"/>
</dbReference>
<comment type="subcellular location">
    <subcellularLocation>
        <location evidence="1">Membrane</location>
    </subcellularLocation>
</comment>
<dbReference type="SUPFAM" id="SSF56601">
    <property type="entry name" value="beta-lactamase/transpeptidase-like"/>
    <property type="match status" value="1"/>
</dbReference>
<keyword evidence="6" id="KW-0131">Cell cycle</keyword>
<dbReference type="EMBL" id="CABFVA020000006">
    <property type="protein sequence ID" value="VVM04595.1"/>
    <property type="molecule type" value="Genomic_DNA"/>
</dbReference>
<sequence length="584" mass="63496">MKTRQRSLWILVFLAFGFTVVSHRLVELQLVEHPKYARLAMLNHCARIDLPAHRGMIVDVHGTPLAQSQAVYEVRLDGKNLLDPDRALPKLESLLGLGSGTLSGSFRRSERYRLLAKKVSEDVVQKLTTFEQEELREWRTSGKSPEPFLLFREEFVRVYPNGPEGAAVVGLLDGEGKGVAGVERAFDRQLRGVPGERWIEKDVLGREIPVYRGFNAAPVDGATVRLTLDLTIQHILEKGLDNLDREFRPKAICSVVIRPSTGEVLGMAVRPTFDPNDGEHVHAERLRNRCLTDPMEPGSIFKIVTLGAALQEREVSLDTPVNCENGSFSYAGFVLHDSHPYGVLTVREVTAKSSNIGFAKLGIGLGAARLYRYARAFGISSASGILPWQGESAGVLRAPWQWSKLSISRIPMGQEVMVTPIQMAQAMAVIANGGLFMKPMLVRGWISPEGRSLSYVAPEQVRRVISEKTARWASLALASVVAKGGTGTKAAVPGFTVAGKTGTAQKAVGGSYGHGRYISSFIGYLPEEDPQFVLLIMVDEPKGAHYYGGEVAAPAFSAMAAQIAEALGVVPRSAPARAAHVGAL</sequence>
<proteinExistence type="predicted"/>
<dbReference type="InterPro" id="IPR012338">
    <property type="entry name" value="Beta-lactam/transpept-like"/>
</dbReference>
<dbReference type="RefSeq" id="WP_142659059.1">
    <property type="nucleotide sequence ID" value="NZ_CABFVA020000006.1"/>
</dbReference>
<keyword evidence="2 6" id="KW-0121">Carboxypeptidase</keyword>
<accession>A0A5E6M5H6</accession>
<dbReference type="Gene3D" id="3.40.710.10">
    <property type="entry name" value="DD-peptidase/beta-lactamase superfamily"/>
    <property type="match status" value="1"/>
</dbReference>
<dbReference type="Pfam" id="PF00905">
    <property type="entry name" value="Transpeptidase"/>
    <property type="match status" value="1"/>
</dbReference>
<dbReference type="GO" id="GO:0005886">
    <property type="term" value="C:plasma membrane"/>
    <property type="evidence" value="ECO:0007669"/>
    <property type="project" value="TreeGrafter"/>
</dbReference>
<dbReference type="InterPro" id="IPR005311">
    <property type="entry name" value="PBP_dimer"/>
</dbReference>
<dbReference type="InterPro" id="IPR001460">
    <property type="entry name" value="PCN-bd_Tpept"/>
</dbReference>
<reference evidence="6 7" key="1">
    <citation type="submission" date="2019-09" db="EMBL/GenBank/DDBJ databases">
        <authorList>
            <person name="Cremers G."/>
        </authorList>
    </citation>
    <scope>NUCLEOTIDE SEQUENCE [LARGE SCALE GENOMIC DNA]</scope>
    <source>
        <strain evidence="6">4A</strain>
    </source>
</reference>
<dbReference type="GO" id="GO:0009002">
    <property type="term" value="F:serine-type D-Ala-D-Ala carboxypeptidase activity"/>
    <property type="evidence" value="ECO:0007669"/>
    <property type="project" value="UniProtKB-EC"/>
</dbReference>
<name>A0A5E6M5H6_9BACT</name>
<keyword evidence="6" id="KW-0378">Hydrolase</keyword>
<dbReference type="GO" id="GO:0051301">
    <property type="term" value="P:cell division"/>
    <property type="evidence" value="ECO:0007669"/>
    <property type="project" value="UniProtKB-KW"/>
</dbReference>
<keyword evidence="3" id="KW-0472">Membrane</keyword>
<dbReference type="PANTHER" id="PTHR30627">
    <property type="entry name" value="PEPTIDOGLYCAN D,D-TRANSPEPTIDASE"/>
    <property type="match status" value="1"/>
</dbReference>
<evidence type="ECO:0000259" key="4">
    <source>
        <dbReference type="Pfam" id="PF00905"/>
    </source>
</evidence>
<dbReference type="GO" id="GO:0071555">
    <property type="term" value="P:cell wall organization"/>
    <property type="evidence" value="ECO:0007669"/>
    <property type="project" value="TreeGrafter"/>
</dbReference>
<evidence type="ECO:0000313" key="7">
    <source>
        <dbReference type="Proteomes" id="UP000334923"/>
    </source>
</evidence>
<dbReference type="EC" id="3.4.16.4" evidence="6"/>
<evidence type="ECO:0000313" key="6">
    <source>
        <dbReference type="EMBL" id="VVM04595.1"/>
    </source>
</evidence>
<feature type="domain" description="Penicillin-binding protein dimerisation" evidence="5">
    <location>
        <begin position="50"/>
        <end position="209"/>
    </location>
</feature>
<dbReference type="Proteomes" id="UP000334923">
    <property type="component" value="Unassembled WGS sequence"/>
</dbReference>
<protein>
    <submittedName>
        <fullName evidence="6">Cell division protein FtsI (Penicillin-binding protein 3)</fullName>
        <ecNumber evidence="6">3.4.16.4</ecNumber>
    </submittedName>
</protein>
<keyword evidence="6" id="KW-0132">Cell division</keyword>
<dbReference type="PANTHER" id="PTHR30627:SF1">
    <property type="entry name" value="PEPTIDOGLYCAN D,D-TRANSPEPTIDASE FTSI"/>
    <property type="match status" value="1"/>
</dbReference>
<dbReference type="Gene3D" id="3.30.450.330">
    <property type="match status" value="1"/>
</dbReference>
<dbReference type="Gene3D" id="3.90.1310.10">
    <property type="entry name" value="Penicillin-binding protein 2a (Domain 2)"/>
    <property type="match status" value="1"/>
</dbReference>
<dbReference type="InterPro" id="IPR036138">
    <property type="entry name" value="PBP_dimer_sf"/>
</dbReference>
<gene>
    <name evidence="6" type="primary">ftsI</name>
    <name evidence="6" type="ORF">MAMT_00174</name>
</gene>
<keyword evidence="7" id="KW-1185">Reference proteome</keyword>
<evidence type="ECO:0000259" key="5">
    <source>
        <dbReference type="Pfam" id="PF03717"/>
    </source>
</evidence>
<dbReference type="GO" id="GO:0008658">
    <property type="term" value="F:penicillin binding"/>
    <property type="evidence" value="ECO:0007669"/>
    <property type="project" value="InterPro"/>
</dbReference>
<dbReference type="SUPFAM" id="SSF56519">
    <property type="entry name" value="Penicillin binding protein dimerisation domain"/>
    <property type="match status" value="1"/>
</dbReference>
<evidence type="ECO:0000256" key="2">
    <source>
        <dbReference type="ARBA" id="ARBA00022645"/>
    </source>
</evidence>
<dbReference type="AlphaFoldDB" id="A0A5E6M5H6"/>
<organism evidence="6 7">
    <name type="scientific">Methylacidimicrobium tartarophylax</name>
    <dbReference type="NCBI Taxonomy" id="1041768"/>
    <lineage>
        <taxon>Bacteria</taxon>
        <taxon>Pseudomonadati</taxon>
        <taxon>Verrucomicrobiota</taxon>
        <taxon>Methylacidimicrobium</taxon>
    </lineage>
</organism>
<dbReference type="OrthoDB" id="9770103at2"/>
<feature type="domain" description="Penicillin-binding protein transpeptidase" evidence="4">
    <location>
        <begin position="253"/>
        <end position="558"/>
    </location>
</feature>
<keyword evidence="2 6" id="KW-0645">Protease</keyword>
<dbReference type="InterPro" id="IPR050515">
    <property type="entry name" value="Beta-lactam/transpept"/>
</dbReference>